<feature type="domain" description="NADP-dependent oxidoreductase" evidence="1">
    <location>
        <begin position="6"/>
        <end position="202"/>
    </location>
</feature>
<name>A0ABN3EDI3_9ACTN</name>
<gene>
    <name evidence="2" type="ORF">GCM10010430_43630</name>
</gene>
<dbReference type="SUPFAM" id="SSF51430">
    <property type="entry name" value="NAD(P)-linked oxidoreductase"/>
    <property type="match status" value="1"/>
</dbReference>
<sequence>MRAVGEAARTALTAGAKWIDTAPNYAHGRAHCDLAPVLAEHPTAKVTTKTGFYPDGRHSIAPVNVRAQTEESLAALGRADIVFVHNPERSNHDRQQLHHNLRAAFAVLEEFAQAGRIGGYGVATWAGFTTQAFTVAELIALAGEAAGSANHHLAGVQLPVSLVMAEPIAQALDGAGPLVHARDAGIVTFASAPLHGGELPGLMTPELVNLIQPGSTPHTAAFQLIGACPALDVVLTSTSTLQHWEDARDALAQPIPDARLRTVLDVLSAG</sequence>
<comment type="caution">
    <text evidence="2">The sequence shown here is derived from an EMBL/GenBank/DDBJ whole genome shotgun (WGS) entry which is preliminary data.</text>
</comment>
<evidence type="ECO:0000259" key="1">
    <source>
        <dbReference type="Pfam" id="PF00248"/>
    </source>
</evidence>
<reference evidence="2 3" key="1">
    <citation type="journal article" date="2019" name="Int. J. Syst. Evol. Microbiol.">
        <title>The Global Catalogue of Microorganisms (GCM) 10K type strain sequencing project: providing services to taxonomists for standard genome sequencing and annotation.</title>
        <authorList>
            <consortium name="The Broad Institute Genomics Platform"/>
            <consortium name="The Broad Institute Genome Sequencing Center for Infectious Disease"/>
            <person name="Wu L."/>
            <person name="Ma J."/>
        </authorList>
    </citation>
    <scope>NUCLEOTIDE SEQUENCE [LARGE SCALE GENOMIC DNA]</scope>
    <source>
        <strain evidence="2 3">JCM 7356</strain>
    </source>
</reference>
<protein>
    <submittedName>
        <fullName evidence="2">Aldo/keto reductase</fullName>
    </submittedName>
</protein>
<proteinExistence type="predicted"/>
<dbReference type="InterPro" id="IPR053135">
    <property type="entry name" value="AKR2_Oxidoreductase"/>
</dbReference>
<evidence type="ECO:0000313" key="3">
    <source>
        <dbReference type="Proteomes" id="UP001500305"/>
    </source>
</evidence>
<dbReference type="EMBL" id="BAAATR010000020">
    <property type="protein sequence ID" value="GAA2255109.1"/>
    <property type="molecule type" value="Genomic_DNA"/>
</dbReference>
<organism evidence="2 3">
    <name type="scientific">Kitasatospora cystarginea</name>
    <dbReference type="NCBI Taxonomy" id="58350"/>
    <lineage>
        <taxon>Bacteria</taxon>
        <taxon>Bacillati</taxon>
        <taxon>Actinomycetota</taxon>
        <taxon>Actinomycetes</taxon>
        <taxon>Kitasatosporales</taxon>
        <taxon>Streptomycetaceae</taxon>
        <taxon>Kitasatospora</taxon>
    </lineage>
</organism>
<dbReference type="PANTHER" id="PTHR43312">
    <property type="entry name" value="D-THREO-ALDOSE 1-DEHYDROGENASE"/>
    <property type="match status" value="1"/>
</dbReference>
<dbReference type="PANTHER" id="PTHR43312:SF1">
    <property type="entry name" value="NADP-DEPENDENT OXIDOREDUCTASE DOMAIN-CONTAINING PROTEIN"/>
    <property type="match status" value="1"/>
</dbReference>
<evidence type="ECO:0000313" key="2">
    <source>
        <dbReference type="EMBL" id="GAA2255109.1"/>
    </source>
</evidence>
<dbReference type="Gene3D" id="3.20.20.100">
    <property type="entry name" value="NADP-dependent oxidoreductase domain"/>
    <property type="match status" value="1"/>
</dbReference>
<dbReference type="InterPro" id="IPR023210">
    <property type="entry name" value="NADP_OxRdtase_dom"/>
</dbReference>
<accession>A0ABN3EDI3</accession>
<dbReference type="InterPro" id="IPR036812">
    <property type="entry name" value="NAD(P)_OxRdtase_dom_sf"/>
</dbReference>
<keyword evidence="3" id="KW-1185">Reference proteome</keyword>
<dbReference type="Pfam" id="PF00248">
    <property type="entry name" value="Aldo_ket_red"/>
    <property type="match status" value="1"/>
</dbReference>
<dbReference type="Proteomes" id="UP001500305">
    <property type="component" value="Unassembled WGS sequence"/>
</dbReference>